<gene>
    <name evidence="2" type="ORF">EV383_4387</name>
</gene>
<feature type="transmembrane region" description="Helical" evidence="1">
    <location>
        <begin position="37"/>
        <end position="55"/>
    </location>
</feature>
<protein>
    <submittedName>
        <fullName evidence="2">Uncharacterized protein</fullName>
    </submittedName>
</protein>
<name>A0A4Q7V422_PSEST</name>
<reference evidence="2 3" key="1">
    <citation type="submission" date="2019-02" db="EMBL/GenBank/DDBJ databases">
        <title>Sequencing the genomes of 1000 actinobacteria strains.</title>
        <authorList>
            <person name="Klenk H.-P."/>
        </authorList>
    </citation>
    <scope>NUCLEOTIDE SEQUENCE [LARGE SCALE GENOMIC DNA]</scope>
    <source>
        <strain evidence="2 3">DSM 45779</strain>
    </source>
</reference>
<keyword evidence="1" id="KW-0472">Membrane</keyword>
<keyword evidence="3" id="KW-1185">Reference proteome</keyword>
<feature type="transmembrane region" description="Helical" evidence="1">
    <location>
        <begin position="12"/>
        <end position="31"/>
    </location>
</feature>
<organism evidence="2 3">
    <name type="scientific">Pseudonocardia sediminis</name>
    <dbReference type="NCBI Taxonomy" id="1397368"/>
    <lineage>
        <taxon>Bacteria</taxon>
        <taxon>Bacillati</taxon>
        <taxon>Actinomycetota</taxon>
        <taxon>Actinomycetes</taxon>
        <taxon>Pseudonocardiales</taxon>
        <taxon>Pseudonocardiaceae</taxon>
        <taxon>Pseudonocardia</taxon>
    </lineage>
</organism>
<evidence type="ECO:0000313" key="2">
    <source>
        <dbReference type="EMBL" id="RZT87463.1"/>
    </source>
</evidence>
<accession>A0A4Q7V422</accession>
<dbReference type="RefSeq" id="WP_130291615.1">
    <property type="nucleotide sequence ID" value="NZ_SHKL01000001.1"/>
</dbReference>
<proteinExistence type="predicted"/>
<evidence type="ECO:0000256" key="1">
    <source>
        <dbReference type="SAM" id="Phobius"/>
    </source>
</evidence>
<sequence length="71" mass="7707">MVVTVSLRSVVTAFVLFVAFGLFVAGPIYLVANNLPMVAFIVGLFGFAAVFAWVLSRGIDVAARLFRRVSR</sequence>
<dbReference type="AlphaFoldDB" id="A0A4Q7V422"/>
<keyword evidence="1" id="KW-1133">Transmembrane helix</keyword>
<dbReference type="Proteomes" id="UP000291591">
    <property type="component" value="Unassembled WGS sequence"/>
</dbReference>
<comment type="caution">
    <text evidence="2">The sequence shown here is derived from an EMBL/GenBank/DDBJ whole genome shotgun (WGS) entry which is preliminary data.</text>
</comment>
<dbReference type="EMBL" id="SHKL01000001">
    <property type="protein sequence ID" value="RZT87463.1"/>
    <property type="molecule type" value="Genomic_DNA"/>
</dbReference>
<evidence type="ECO:0000313" key="3">
    <source>
        <dbReference type="Proteomes" id="UP000291591"/>
    </source>
</evidence>
<keyword evidence="1" id="KW-0812">Transmembrane</keyword>